<keyword evidence="5" id="KW-1185">Reference proteome</keyword>
<accession>A0ABW8SQH8</accession>
<dbReference type="Gene3D" id="1.10.260.40">
    <property type="entry name" value="lambda repressor-like DNA-binding domains"/>
    <property type="match status" value="1"/>
</dbReference>
<dbReference type="RefSeq" id="WP_406794444.1">
    <property type="nucleotide sequence ID" value="NZ_JBJHZX010000055.1"/>
</dbReference>
<evidence type="ECO:0000256" key="2">
    <source>
        <dbReference type="SAM" id="Coils"/>
    </source>
</evidence>
<keyword evidence="1" id="KW-0238">DNA-binding</keyword>
<dbReference type="InterPro" id="IPR010982">
    <property type="entry name" value="Lambda_DNA-bd_dom_sf"/>
</dbReference>
<proteinExistence type="predicted"/>
<feature type="domain" description="HTH cro/C1-type" evidence="3">
    <location>
        <begin position="8"/>
        <end position="62"/>
    </location>
</feature>
<dbReference type="CDD" id="cd00093">
    <property type="entry name" value="HTH_XRE"/>
    <property type="match status" value="1"/>
</dbReference>
<organism evidence="4 5">
    <name type="scientific">Candidatus Clostridium eludens</name>
    <dbReference type="NCBI Taxonomy" id="3381663"/>
    <lineage>
        <taxon>Bacteria</taxon>
        <taxon>Bacillati</taxon>
        <taxon>Bacillota</taxon>
        <taxon>Clostridia</taxon>
        <taxon>Eubacteriales</taxon>
        <taxon>Clostridiaceae</taxon>
        <taxon>Clostridium</taxon>
    </lineage>
</organism>
<feature type="coiled-coil region" evidence="2">
    <location>
        <begin position="1"/>
        <end position="39"/>
    </location>
</feature>
<dbReference type="PANTHER" id="PTHR46558">
    <property type="entry name" value="TRACRIPTIONAL REGULATORY PROTEIN-RELATED-RELATED"/>
    <property type="match status" value="1"/>
</dbReference>
<name>A0ABW8SQH8_9CLOT</name>
<keyword evidence="2" id="KW-0175">Coiled coil</keyword>
<evidence type="ECO:0000256" key="1">
    <source>
        <dbReference type="ARBA" id="ARBA00023125"/>
    </source>
</evidence>
<evidence type="ECO:0000313" key="5">
    <source>
        <dbReference type="Proteomes" id="UP001623660"/>
    </source>
</evidence>
<evidence type="ECO:0000313" key="4">
    <source>
        <dbReference type="EMBL" id="MFL0198334.1"/>
    </source>
</evidence>
<comment type="caution">
    <text evidence="4">The sequence shown here is derived from an EMBL/GenBank/DDBJ whole genome shotgun (WGS) entry which is preliminary data.</text>
</comment>
<dbReference type="SMART" id="SM00530">
    <property type="entry name" value="HTH_XRE"/>
    <property type="match status" value="1"/>
</dbReference>
<gene>
    <name evidence="4" type="ORF">ACJDU8_22620</name>
</gene>
<dbReference type="PANTHER" id="PTHR46558:SF11">
    <property type="entry name" value="HTH-TYPE TRANSCRIPTIONAL REGULATOR XRE"/>
    <property type="match status" value="1"/>
</dbReference>
<evidence type="ECO:0000259" key="3">
    <source>
        <dbReference type="PROSITE" id="PS50943"/>
    </source>
</evidence>
<dbReference type="SUPFAM" id="SSF47413">
    <property type="entry name" value="lambda repressor-like DNA-binding domains"/>
    <property type="match status" value="1"/>
</dbReference>
<dbReference type="Proteomes" id="UP001623660">
    <property type="component" value="Unassembled WGS sequence"/>
</dbReference>
<dbReference type="InterPro" id="IPR001387">
    <property type="entry name" value="Cro/C1-type_HTH"/>
</dbReference>
<protein>
    <submittedName>
        <fullName evidence="4">Helix-turn-helix domain-containing protein</fullName>
    </submittedName>
</protein>
<reference evidence="4 5" key="1">
    <citation type="submission" date="2024-11" db="EMBL/GenBank/DDBJ databases">
        <authorList>
            <person name="Heng Y.C."/>
            <person name="Lim A.C.H."/>
            <person name="Lee J.K.Y."/>
            <person name="Kittelmann S."/>
        </authorList>
    </citation>
    <scope>NUCLEOTIDE SEQUENCE [LARGE SCALE GENOMIC DNA]</scope>
    <source>
        <strain evidence="4 5">WILCCON 0269</strain>
    </source>
</reference>
<dbReference type="PROSITE" id="PS50943">
    <property type="entry name" value="HTH_CROC1"/>
    <property type="match status" value="1"/>
</dbReference>
<dbReference type="Pfam" id="PF01381">
    <property type="entry name" value="HTH_3"/>
    <property type="match status" value="1"/>
</dbReference>
<dbReference type="EMBL" id="JBJHZX010000055">
    <property type="protein sequence ID" value="MFL0198334.1"/>
    <property type="molecule type" value="Genomic_DNA"/>
</dbReference>
<sequence>MATFNERMKELRKEKNITLQELANVLNTTKSTLSRYENNLRIPNADFINLLAKYFNVTVDYLLGNSDNRTNPNPKEDTPYEKISKLVKENEIKTLAAHFDGEDITDDDVEDIKNFIEFVIQKRKKKDK</sequence>